<evidence type="ECO:0000256" key="10">
    <source>
        <dbReference type="PIRSR" id="PIRSR600823-5"/>
    </source>
</evidence>
<evidence type="ECO:0000256" key="1">
    <source>
        <dbReference type="ARBA" id="ARBA00000189"/>
    </source>
</evidence>
<dbReference type="EC" id="1.11.1.7" evidence="2"/>
<dbReference type="InterPro" id="IPR010255">
    <property type="entry name" value="Haem_peroxidase_sf"/>
</dbReference>
<feature type="binding site" evidence="9">
    <location>
        <position position="172"/>
    </location>
    <ligand>
        <name>Ca(2+)</name>
        <dbReference type="ChEBI" id="CHEBI:29108"/>
        <label>2</label>
    </ligand>
</feature>
<keyword evidence="4" id="KW-0349">Heme</keyword>
<name>A0AAV3P3I6_LITER</name>
<evidence type="ECO:0000256" key="9">
    <source>
        <dbReference type="PIRSR" id="PIRSR600823-3"/>
    </source>
</evidence>
<comment type="cofactor">
    <cofactor evidence="9">
        <name>heme b</name>
        <dbReference type="ChEBI" id="CHEBI:60344"/>
    </cofactor>
    <text evidence="9">Binds 1 heme b (iron(II)-protoporphyrin IX) group per subunit.</text>
</comment>
<comment type="catalytic activity">
    <reaction evidence="1">
        <text>2 a phenolic donor + H2O2 = 2 a phenolic radical donor + 2 H2O</text>
        <dbReference type="Rhea" id="RHEA:56136"/>
        <dbReference type="ChEBI" id="CHEBI:15377"/>
        <dbReference type="ChEBI" id="CHEBI:16240"/>
        <dbReference type="ChEBI" id="CHEBI:139520"/>
        <dbReference type="ChEBI" id="CHEBI:139521"/>
        <dbReference type="EC" id="1.11.1.7"/>
    </reaction>
</comment>
<feature type="binding site" evidence="8">
    <location>
        <position position="58"/>
    </location>
    <ligand>
        <name>substrate</name>
    </ligand>
</feature>
<evidence type="ECO:0000256" key="8">
    <source>
        <dbReference type="PIRSR" id="PIRSR600823-2"/>
    </source>
</evidence>
<dbReference type="AlphaFoldDB" id="A0AAV3P3I6"/>
<evidence type="ECO:0000259" key="12">
    <source>
        <dbReference type="PROSITE" id="PS50873"/>
    </source>
</evidence>
<dbReference type="SUPFAM" id="SSF48113">
    <property type="entry name" value="Heme-dependent peroxidases"/>
    <property type="match status" value="1"/>
</dbReference>
<dbReference type="GO" id="GO:0020037">
    <property type="term" value="F:heme binding"/>
    <property type="evidence" value="ECO:0007669"/>
    <property type="project" value="InterPro"/>
</dbReference>
<feature type="disulfide bond" evidence="10">
    <location>
        <begin position="16"/>
        <end position="240"/>
    </location>
</feature>
<dbReference type="GO" id="GO:0140825">
    <property type="term" value="F:lactoperoxidase activity"/>
    <property type="evidence" value="ECO:0007669"/>
    <property type="project" value="UniProtKB-EC"/>
</dbReference>
<dbReference type="InterPro" id="IPR002016">
    <property type="entry name" value="Haem_peroxidase"/>
</dbReference>
<evidence type="ECO:0000256" key="11">
    <source>
        <dbReference type="RuleBase" id="RU004241"/>
    </source>
</evidence>
<gene>
    <name evidence="13" type="ORF">LIER_05523</name>
</gene>
<dbReference type="Proteomes" id="UP001454036">
    <property type="component" value="Unassembled WGS sequence"/>
</dbReference>
<evidence type="ECO:0000256" key="3">
    <source>
        <dbReference type="ARBA" id="ARBA00022559"/>
    </source>
</evidence>
<organism evidence="13 14">
    <name type="scientific">Lithospermum erythrorhizon</name>
    <name type="common">Purple gromwell</name>
    <name type="synonym">Lithospermum officinale var. erythrorhizon</name>
    <dbReference type="NCBI Taxonomy" id="34254"/>
    <lineage>
        <taxon>Eukaryota</taxon>
        <taxon>Viridiplantae</taxon>
        <taxon>Streptophyta</taxon>
        <taxon>Embryophyta</taxon>
        <taxon>Tracheophyta</taxon>
        <taxon>Spermatophyta</taxon>
        <taxon>Magnoliopsida</taxon>
        <taxon>eudicotyledons</taxon>
        <taxon>Gunneridae</taxon>
        <taxon>Pentapetalae</taxon>
        <taxon>asterids</taxon>
        <taxon>lamiids</taxon>
        <taxon>Boraginales</taxon>
        <taxon>Boraginaceae</taxon>
        <taxon>Boraginoideae</taxon>
        <taxon>Lithospermeae</taxon>
        <taxon>Lithospermum</taxon>
    </lineage>
</organism>
<dbReference type="PROSITE" id="PS50873">
    <property type="entry name" value="PEROXIDASE_4"/>
    <property type="match status" value="1"/>
</dbReference>
<dbReference type="EMBL" id="BAABME010000760">
    <property type="protein sequence ID" value="GAA0145296.1"/>
    <property type="molecule type" value="Genomic_DNA"/>
</dbReference>
<dbReference type="Gene3D" id="1.10.420.10">
    <property type="entry name" value="Peroxidase, domain 2"/>
    <property type="match status" value="1"/>
</dbReference>
<comment type="similarity">
    <text evidence="11">Belongs to the peroxidase family.</text>
</comment>
<dbReference type="PANTHER" id="PTHR31517:SF80">
    <property type="entry name" value="PEROXIDASE"/>
    <property type="match status" value="1"/>
</dbReference>
<comment type="cofactor">
    <cofactor evidence="9">
        <name>Ca(2+)</name>
        <dbReference type="ChEBI" id="CHEBI:29108"/>
    </cofactor>
    <text evidence="9">Binds 2 calcium ions per subunit.</text>
</comment>
<sequence length="246" mass="27285">MIKEEIEKECPGVVSCADIIVLSVRDSIVMSGGPFYPISTGRRDSTRAFQEKAEAEIPRPMSNVSEVLRLFSLRGFDERETTALLGAHNIGHIGCQFLAPRFSEFSSSPDPSMDPSFFEELRQKCISNATSIPNRLVPIRTSRHLSHSSKLRGSATHSQELISGEQSFSSFDGHYFRSLVAGKGILFSDQQLMSFEKTVKIVQEYASDDTKFRLDFARAMLKLSNLGVLTGSQGQIRRNCSIPVNG</sequence>
<evidence type="ECO:0000256" key="5">
    <source>
        <dbReference type="ARBA" id="ARBA00022723"/>
    </source>
</evidence>
<feature type="disulfide bond" evidence="10">
    <location>
        <begin position="95"/>
        <end position="125"/>
    </location>
</feature>
<keyword evidence="3 13" id="KW-0575">Peroxidase</keyword>
<evidence type="ECO:0000256" key="6">
    <source>
        <dbReference type="ARBA" id="ARBA00023002"/>
    </source>
</evidence>
<keyword evidence="14" id="KW-1185">Reference proteome</keyword>
<dbReference type="PANTHER" id="PTHR31517">
    <property type="match status" value="1"/>
</dbReference>
<evidence type="ECO:0000313" key="14">
    <source>
        <dbReference type="Proteomes" id="UP001454036"/>
    </source>
</evidence>
<dbReference type="PRINTS" id="PR00461">
    <property type="entry name" value="PLPEROXIDASE"/>
</dbReference>
<keyword evidence="6" id="KW-0560">Oxidoreductase</keyword>
<dbReference type="InterPro" id="IPR000823">
    <property type="entry name" value="Peroxidase_pln"/>
</dbReference>
<feature type="domain" description="Plant heme peroxidase family profile" evidence="12">
    <location>
        <begin position="1"/>
        <end position="244"/>
    </location>
</feature>
<evidence type="ECO:0000313" key="13">
    <source>
        <dbReference type="EMBL" id="GAA0145296.1"/>
    </source>
</evidence>
<keyword evidence="7 9" id="KW-0408">Iron</keyword>
<evidence type="ECO:0000256" key="4">
    <source>
        <dbReference type="ARBA" id="ARBA00022617"/>
    </source>
</evidence>
<comment type="caution">
    <text evidence="13">The sequence shown here is derived from an EMBL/GenBank/DDBJ whole genome shotgun (WGS) entry which is preliminary data.</text>
</comment>
<dbReference type="Gene3D" id="1.10.520.10">
    <property type="match status" value="1"/>
</dbReference>
<dbReference type="PRINTS" id="PR00458">
    <property type="entry name" value="PEROXIDASE"/>
</dbReference>
<proteinExistence type="inferred from homology"/>
<evidence type="ECO:0000256" key="7">
    <source>
        <dbReference type="ARBA" id="ARBA00023004"/>
    </source>
</evidence>
<dbReference type="GO" id="GO:0046872">
    <property type="term" value="F:metal ion binding"/>
    <property type="evidence" value="ECO:0007669"/>
    <property type="project" value="UniProtKB-KW"/>
</dbReference>
<accession>A0AAV3P3I6</accession>
<reference evidence="13 14" key="1">
    <citation type="submission" date="2024-01" db="EMBL/GenBank/DDBJ databases">
        <title>The complete chloroplast genome sequence of Lithospermum erythrorhizon: insights into the phylogenetic relationship among Boraginaceae species and the maternal lineages of purple gromwells.</title>
        <authorList>
            <person name="Okada T."/>
            <person name="Watanabe K."/>
        </authorList>
    </citation>
    <scope>NUCLEOTIDE SEQUENCE [LARGE SCALE GENOMIC DNA]</scope>
</reference>
<keyword evidence="9" id="KW-0106">Calcium</keyword>
<keyword evidence="10" id="KW-1015">Disulfide bond</keyword>
<dbReference type="Pfam" id="PF00141">
    <property type="entry name" value="peroxidase"/>
    <property type="match status" value="1"/>
</dbReference>
<protein>
    <recommendedName>
        <fullName evidence="2">peroxidase</fullName>
        <ecNumber evidence="2">1.11.1.7</ecNumber>
    </recommendedName>
</protein>
<dbReference type="GO" id="GO:0006979">
    <property type="term" value="P:response to oxidative stress"/>
    <property type="evidence" value="ECO:0007669"/>
    <property type="project" value="InterPro"/>
</dbReference>
<feature type="binding site" description="axial binding residue" evidence="9">
    <location>
        <position position="88"/>
    </location>
    <ligand>
        <name>heme b</name>
        <dbReference type="ChEBI" id="CHEBI:60344"/>
    </ligand>
    <ligandPart>
        <name>Fe</name>
        <dbReference type="ChEBI" id="CHEBI:18248"/>
    </ligandPart>
</feature>
<keyword evidence="5 9" id="KW-0479">Metal-binding</keyword>
<evidence type="ECO:0000256" key="2">
    <source>
        <dbReference type="ARBA" id="ARBA00012313"/>
    </source>
</evidence>